<evidence type="ECO:0000313" key="3">
    <source>
        <dbReference type="EMBL" id="KAJ8947832.1"/>
    </source>
</evidence>
<feature type="compositionally biased region" description="Low complexity" evidence="2">
    <location>
        <begin position="192"/>
        <end position="204"/>
    </location>
</feature>
<keyword evidence="4" id="KW-1185">Reference proteome</keyword>
<evidence type="ECO:0000256" key="1">
    <source>
        <dbReference type="SAM" id="Coils"/>
    </source>
</evidence>
<name>A0AAV8YBI8_9CUCU</name>
<keyword evidence="1" id="KW-0175">Coiled coil</keyword>
<proteinExistence type="predicted"/>
<feature type="region of interest" description="Disordered" evidence="2">
    <location>
        <begin position="179"/>
        <end position="211"/>
    </location>
</feature>
<evidence type="ECO:0000313" key="4">
    <source>
        <dbReference type="Proteomes" id="UP001162162"/>
    </source>
</evidence>
<sequence>MSEDDSRVTNKQILEEIITIKKELKAIVEATEVRLLLKIEEFNNRLNKIEKENHEIKNKIETLERNQRKNNIVIFGLKREANDISPEFVCNKVSEIIDVTLNESDLNNIYSLGSSGITIANDLTVKQRQENKILRKHLLLARQNKRINCYIKQNKLYLDDDIYTVEELEDIDDITQHITTRNRPSSAPGTPTTLTQQIEQTSEQTSEKQKEQENLILEVRSNTITQTTPGSRKTAIYRPPSTCIKEFNSILKQYISRVKINNNKEEYHIIVGDINLNLLENNDDTSEYLNNLSEYNYHSAINEKTRVQNNEGSCIDHILIRNNNEYRDCLSFTLDLNITDHRSTIINLPIQITRNSSKIKENQSITRINYKTLKADLRNFNWDHFYNIINVENSANFFVEVLSTTIKKHSKTISLRRQEIKRTPWITQGLIKSINRKDELYKCHKKNPHKIEAVTNIKYLGITIDQHMRWDIHSTNVVNTLRKVQQLKIVYYALIESRLSYGILGWGGIANRYLKQLDILQKRFLKIMLNKNNTYPSVSLYSEAHVLDIRKLYVLNVAVILLNNIKCKINYN</sequence>
<feature type="non-terminal residue" evidence="3">
    <location>
        <position position="572"/>
    </location>
</feature>
<dbReference type="Gene3D" id="3.60.10.10">
    <property type="entry name" value="Endonuclease/exonuclease/phosphatase"/>
    <property type="match status" value="1"/>
</dbReference>
<gene>
    <name evidence="3" type="ORF">NQ318_009976</name>
</gene>
<reference evidence="3" key="1">
    <citation type="journal article" date="2023" name="Insect Mol. Biol.">
        <title>Genome sequencing provides insights into the evolution of gene families encoding plant cell wall-degrading enzymes in longhorned beetles.</title>
        <authorList>
            <person name="Shin N.R."/>
            <person name="Okamura Y."/>
            <person name="Kirsch R."/>
            <person name="Pauchet Y."/>
        </authorList>
    </citation>
    <scope>NUCLEOTIDE SEQUENCE</scope>
    <source>
        <strain evidence="3">AMC_N1</strain>
    </source>
</reference>
<dbReference type="EMBL" id="JAPWTK010000150">
    <property type="protein sequence ID" value="KAJ8947832.1"/>
    <property type="molecule type" value="Genomic_DNA"/>
</dbReference>
<comment type="caution">
    <text evidence="3">The sequence shown here is derived from an EMBL/GenBank/DDBJ whole genome shotgun (WGS) entry which is preliminary data.</text>
</comment>
<accession>A0AAV8YBI8</accession>
<dbReference type="Proteomes" id="UP001162162">
    <property type="component" value="Unassembled WGS sequence"/>
</dbReference>
<feature type="compositionally biased region" description="Polar residues" evidence="2">
    <location>
        <begin position="179"/>
        <end position="191"/>
    </location>
</feature>
<dbReference type="SUPFAM" id="SSF56219">
    <property type="entry name" value="DNase I-like"/>
    <property type="match status" value="1"/>
</dbReference>
<feature type="coiled-coil region" evidence="1">
    <location>
        <begin position="32"/>
        <end position="69"/>
    </location>
</feature>
<dbReference type="AlphaFoldDB" id="A0AAV8YBI8"/>
<evidence type="ECO:0008006" key="5">
    <source>
        <dbReference type="Google" id="ProtNLM"/>
    </source>
</evidence>
<organism evidence="3 4">
    <name type="scientific">Aromia moschata</name>
    <dbReference type="NCBI Taxonomy" id="1265417"/>
    <lineage>
        <taxon>Eukaryota</taxon>
        <taxon>Metazoa</taxon>
        <taxon>Ecdysozoa</taxon>
        <taxon>Arthropoda</taxon>
        <taxon>Hexapoda</taxon>
        <taxon>Insecta</taxon>
        <taxon>Pterygota</taxon>
        <taxon>Neoptera</taxon>
        <taxon>Endopterygota</taxon>
        <taxon>Coleoptera</taxon>
        <taxon>Polyphaga</taxon>
        <taxon>Cucujiformia</taxon>
        <taxon>Chrysomeloidea</taxon>
        <taxon>Cerambycidae</taxon>
        <taxon>Cerambycinae</taxon>
        <taxon>Callichromatini</taxon>
        <taxon>Aromia</taxon>
    </lineage>
</organism>
<evidence type="ECO:0000256" key="2">
    <source>
        <dbReference type="SAM" id="MobiDB-lite"/>
    </source>
</evidence>
<protein>
    <recommendedName>
        <fullName evidence="5">Endonuclease/exonuclease/phosphatase domain-containing protein</fullName>
    </recommendedName>
</protein>
<dbReference type="InterPro" id="IPR036691">
    <property type="entry name" value="Endo/exonu/phosph_ase_sf"/>
</dbReference>